<evidence type="ECO:0000313" key="4">
    <source>
        <dbReference type="Proteomes" id="UP000288805"/>
    </source>
</evidence>
<dbReference type="Pfam" id="PF00232">
    <property type="entry name" value="Glyco_hydro_1"/>
    <property type="match status" value="2"/>
</dbReference>
<dbReference type="Gene3D" id="3.20.20.80">
    <property type="entry name" value="Glycosidases"/>
    <property type="match status" value="2"/>
</dbReference>
<name>A0A438KHB9_VITVI</name>
<evidence type="ECO:0000313" key="3">
    <source>
        <dbReference type="EMBL" id="RVX20603.1"/>
    </source>
</evidence>
<reference evidence="3 4" key="1">
    <citation type="journal article" date="2018" name="PLoS Genet.">
        <title>Population sequencing reveals clonal diversity and ancestral inbreeding in the grapevine cultivar Chardonnay.</title>
        <authorList>
            <person name="Roach M.J."/>
            <person name="Johnson D.L."/>
            <person name="Bohlmann J."/>
            <person name="van Vuuren H.J."/>
            <person name="Jones S.J."/>
            <person name="Pretorius I.S."/>
            <person name="Schmidt S.A."/>
            <person name="Borneman A.R."/>
        </authorList>
    </citation>
    <scope>NUCLEOTIDE SEQUENCE [LARGE SCALE GENOMIC DNA]</scope>
    <source>
        <strain evidence="4">cv. Chardonnay</strain>
        <tissue evidence="3">Leaf</tissue>
    </source>
</reference>
<comment type="caution">
    <text evidence="3">The sequence shown here is derived from an EMBL/GenBank/DDBJ whole genome shotgun (WGS) entry which is preliminary data.</text>
</comment>
<dbReference type="Proteomes" id="UP000288805">
    <property type="component" value="Unassembled WGS sequence"/>
</dbReference>
<evidence type="ECO:0000256" key="2">
    <source>
        <dbReference type="RuleBase" id="RU003690"/>
    </source>
</evidence>
<proteinExistence type="inferred from homology"/>
<dbReference type="SUPFAM" id="SSF51445">
    <property type="entry name" value="(Trans)glycosidases"/>
    <property type="match status" value="1"/>
</dbReference>
<sequence>MPHLIEKALHGISPGQRTQRNTSLNDTGRVKYLQGYIGALLNAVTNLIKEEMVGINQLQGLGVGASVIKQPVSNVTRLKKNTVCSLSWGLFGAKQTVFTAFSSLKFSRDDFPLDFIFGSGTSAYQEQHSKMGGPLVSGIPLLMLGNIYPIAISDEQGFLFIGLVIEFSSRRQSHGATGDITSDQYHKYKEYALLMLHLSQYVAVEQLDDVKLMVETGLEAYRFSISWSRLIPNGRGPVNPKGLAYYNNLINELLSHVESNFCHICFLVIILEVLYWSTINEGNIFALGGYDIGLTPPQRCSPPFGNCPKGNSPSEPYIAGHHILLAHASVTQLYREKYQDTQQGFIGTNVFAYWFVPLTNKTEDIIATQRAHDFFLVGEFVHVLVFGDYPDIVKKRAGTRIPSFTEDESKQVKGSFDFIGINHYTSVHIKNNPMKLNMDYRDFNADVAVDMIASLIQFPVLPWGLQQLLEYFKQVYGNPPTYIHENGLSLSPPLSLCVLPLENNGSSRPHGPVNCWNMMLSTASMDIPQLFVRPHSLRFSPQGRVGWGG</sequence>
<evidence type="ECO:0000256" key="1">
    <source>
        <dbReference type="ARBA" id="ARBA00010838"/>
    </source>
</evidence>
<protein>
    <submittedName>
        <fullName evidence="3">Beta-glucosidase 11</fullName>
    </submittedName>
</protein>
<accession>A0A438KHB9</accession>
<dbReference type="PANTHER" id="PTHR10353">
    <property type="entry name" value="GLYCOSYL HYDROLASE"/>
    <property type="match status" value="1"/>
</dbReference>
<dbReference type="EMBL" id="QGNW01000006">
    <property type="protein sequence ID" value="RVX20603.1"/>
    <property type="molecule type" value="Genomic_DNA"/>
</dbReference>
<dbReference type="AlphaFoldDB" id="A0A438KHB9"/>
<gene>
    <name evidence="3" type="primary">BGLU11_5</name>
    <name evidence="3" type="ORF">CK203_002927</name>
</gene>
<comment type="similarity">
    <text evidence="1 2">Belongs to the glycosyl hydrolase 1 family.</text>
</comment>
<dbReference type="PANTHER" id="PTHR10353:SF29">
    <property type="entry name" value="BETA-GLUCOSIDASE 11"/>
    <property type="match status" value="1"/>
</dbReference>
<organism evidence="3 4">
    <name type="scientific">Vitis vinifera</name>
    <name type="common">Grape</name>
    <dbReference type="NCBI Taxonomy" id="29760"/>
    <lineage>
        <taxon>Eukaryota</taxon>
        <taxon>Viridiplantae</taxon>
        <taxon>Streptophyta</taxon>
        <taxon>Embryophyta</taxon>
        <taxon>Tracheophyta</taxon>
        <taxon>Spermatophyta</taxon>
        <taxon>Magnoliopsida</taxon>
        <taxon>eudicotyledons</taxon>
        <taxon>Gunneridae</taxon>
        <taxon>Pentapetalae</taxon>
        <taxon>rosids</taxon>
        <taxon>Vitales</taxon>
        <taxon>Vitaceae</taxon>
        <taxon>Viteae</taxon>
        <taxon>Vitis</taxon>
    </lineage>
</organism>
<dbReference type="InterPro" id="IPR001360">
    <property type="entry name" value="Glyco_hydro_1"/>
</dbReference>
<dbReference type="InterPro" id="IPR017853">
    <property type="entry name" value="GH"/>
</dbReference>
<dbReference type="GO" id="GO:0004553">
    <property type="term" value="F:hydrolase activity, hydrolyzing O-glycosyl compounds"/>
    <property type="evidence" value="ECO:0007669"/>
    <property type="project" value="InterPro"/>
</dbReference>
<dbReference type="GO" id="GO:0005975">
    <property type="term" value="P:carbohydrate metabolic process"/>
    <property type="evidence" value="ECO:0007669"/>
    <property type="project" value="InterPro"/>
</dbReference>